<proteinExistence type="predicted"/>
<accession>A0A326RW20</accession>
<name>A0A326RW20_9BACT</name>
<dbReference type="EMBL" id="QKTX01000010">
    <property type="protein sequence ID" value="PZV81572.1"/>
    <property type="molecule type" value="Genomic_DNA"/>
</dbReference>
<protein>
    <submittedName>
        <fullName evidence="2">Putative OmpL-like beta-barrel porin-2</fullName>
    </submittedName>
</protein>
<dbReference type="RefSeq" id="WP_111393559.1">
    <property type="nucleotide sequence ID" value="NZ_QKTX01000010.1"/>
</dbReference>
<keyword evidence="1" id="KW-0732">Signal</keyword>
<comment type="caution">
    <text evidence="2">The sequence shown here is derived from an EMBL/GenBank/DDBJ whole genome shotgun (WGS) entry which is preliminary data.</text>
</comment>
<dbReference type="Pfam" id="PF07642">
    <property type="entry name" value="BBP2"/>
    <property type="match status" value="1"/>
</dbReference>
<evidence type="ECO:0000313" key="3">
    <source>
        <dbReference type="Proteomes" id="UP000248917"/>
    </source>
</evidence>
<evidence type="ECO:0000313" key="2">
    <source>
        <dbReference type="EMBL" id="PZV81572.1"/>
    </source>
</evidence>
<organism evidence="2 3">
    <name type="scientific">Algoriphagus aquaeductus</name>
    <dbReference type="NCBI Taxonomy" id="475299"/>
    <lineage>
        <taxon>Bacteria</taxon>
        <taxon>Pseudomonadati</taxon>
        <taxon>Bacteroidota</taxon>
        <taxon>Cytophagia</taxon>
        <taxon>Cytophagales</taxon>
        <taxon>Cyclobacteriaceae</taxon>
        <taxon>Algoriphagus</taxon>
    </lineage>
</organism>
<feature type="signal peptide" evidence="1">
    <location>
        <begin position="1"/>
        <end position="21"/>
    </location>
</feature>
<dbReference type="AlphaFoldDB" id="A0A326RW20"/>
<dbReference type="OrthoDB" id="103154at2"/>
<keyword evidence="3" id="KW-1185">Reference proteome</keyword>
<reference evidence="2 3" key="1">
    <citation type="submission" date="2018-06" db="EMBL/GenBank/DDBJ databases">
        <title>Genomic Encyclopedia of Archaeal and Bacterial Type Strains, Phase II (KMG-II): from individual species to whole genera.</title>
        <authorList>
            <person name="Goeker M."/>
        </authorList>
    </citation>
    <scope>NUCLEOTIDE SEQUENCE [LARGE SCALE GENOMIC DNA]</scope>
    <source>
        <strain evidence="2 3">T4</strain>
    </source>
</reference>
<dbReference type="InterPro" id="IPR011486">
    <property type="entry name" value="BBP2"/>
</dbReference>
<gene>
    <name evidence="2" type="ORF">CLV31_110104</name>
</gene>
<dbReference type="Proteomes" id="UP000248917">
    <property type="component" value="Unassembled WGS sequence"/>
</dbReference>
<sequence length="395" mass="45365">MKTHLLAVVIGLFMLNPTATARPYSLSDSTHQSNKAIKDLLDLPVGSGNFTFNLYGDFGYVVGPQRTHTYYDPALGDTVTAFGRRDYTSYPLYANQFSLSYAFVQAQYEIENKLRFRLALHTGHIVDALYVEETPSTKIIRELALYYHLNPKWAMEIGIFPSYFGAEIVLNKENLHATRAYIADFTPDYEAGVRLHYKPNEYNTFSAMVLNGWQVIRETNTTKAFALSWSLNKPGKITGNWNLMFADEQPISAPKPLFRHYQNIYFRVWISEKLLILPVLDVMVEKKADSDNPGWNHIVAPAFSARYKIHEHFGVAGRYEYIYDPKSLIPELRTGTPNGWQSNAVTLTWEYLPSSLVTFRIEGKYGVNKDEVFRNSLNQLVREDWYGIVSTSFYF</sequence>
<feature type="chain" id="PRO_5016253596" evidence="1">
    <location>
        <begin position="22"/>
        <end position="395"/>
    </location>
</feature>
<evidence type="ECO:0000256" key="1">
    <source>
        <dbReference type="SAM" id="SignalP"/>
    </source>
</evidence>